<dbReference type="EMBL" id="KZ820694">
    <property type="protein sequence ID" value="PWN46809.1"/>
    <property type="molecule type" value="Genomic_DNA"/>
</dbReference>
<protein>
    <submittedName>
        <fullName evidence="1">Uncharacterized protein</fullName>
    </submittedName>
</protein>
<dbReference type="Proteomes" id="UP000245626">
    <property type="component" value="Unassembled WGS sequence"/>
</dbReference>
<proteinExistence type="predicted"/>
<organism evidence="1 2">
    <name type="scientific">Violaceomyces palustris</name>
    <dbReference type="NCBI Taxonomy" id="1673888"/>
    <lineage>
        <taxon>Eukaryota</taxon>
        <taxon>Fungi</taxon>
        <taxon>Dikarya</taxon>
        <taxon>Basidiomycota</taxon>
        <taxon>Ustilaginomycotina</taxon>
        <taxon>Ustilaginomycetes</taxon>
        <taxon>Violaceomycetales</taxon>
        <taxon>Violaceomycetaceae</taxon>
        <taxon>Violaceomyces</taxon>
    </lineage>
</organism>
<accession>A0ACD0NM06</accession>
<name>A0ACD0NM06_9BASI</name>
<evidence type="ECO:0000313" key="2">
    <source>
        <dbReference type="Proteomes" id="UP000245626"/>
    </source>
</evidence>
<evidence type="ECO:0000313" key="1">
    <source>
        <dbReference type="EMBL" id="PWN46809.1"/>
    </source>
</evidence>
<gene>
    <name evidence="1" type="ORF">IE53DRAFT_372000</name>
</gene>
<sequence>MGIPPSVLRWKPRLPSRNWSAFLLTVSTLSYLYYDDRRQCRLIRAEYEEKVRPLAEQPMKPNQWPRKVHVYGAKTPGDDDHDQSFRYFKRYVK</sequence>
<keyword evidence="2" id="KW-1185">Reference proteome</keyword>
<feature type="non-terminal residue" evidence="1">
    <location>
        <position position="93"/>
    </location>
</feature>
<reference evidence="1 2" key="1">
    <citation type="journal article" date="2018" name="Mol. Biol. Evol.">
        <title>Broad Genomic Sampling Reveals a Smut Pathogenic Ancestry of the Fungal Clade Ustilaginomycotina.</title>
        <authorList>
            <person name="Kijpornyongpan T."/>
            <person name="Mondo S.J."/>
            <person name="Barry K."/>
            <person name="Sandor L."/>
            <person name="Lee J."/>
            <person name="Lipzen A."/>
            <person name="Pangilinan J."/>
            <person name="LaButti K."/>
            <person name="Hainaut M."/>
            <person name="Henrissat B."/>
            <person name="Grigoriev I.V."/>
            <person name="Spatafora J.W."/>
            <person name="Aime M.C."/>
        </authorList>
    </citation>
    <scope>NUCLEOTIDE SEQUENCE [LARGE SCALE GENOMIC DNA]</scope>
    <source>
        <strain evidence="1 2">SA 807</strain>
    </source>
</reference>